<evidence type="ECO:0000256" key="1">
    <source>
        <dbReference type="SAM" id="MobiDB-lite"/>
    </source>
</evidence>
<feature type="compositionally biased region" description="Low complexity" evidence="1">
    <location>
        <begin position="108"/>
        <end position="131"/>
    </location>
</feature>
<dbReference type="RefSeq" id="XP_014680842.1">
    <property type="nucleotide sequence ID" value="XM_014825356.1"/>
</dbReference>
<dbReference type="Proteomes" id="UP000695022">
    <property type="component" value="Unplaced"/>
</dbReference>
<proteinExistence type="predicted"/>
<feature type="region of interest" description="Disordered" evidence="1">
    <location>
        <begin position="80"/>
        <end position="183"/>
    </location>
</feature>
<protein>
    <submittedName>
        <fullName evidence="3">Homeotic protein antennapedia-like</fullName>
    </submittedName>
</protein>
<gene>
    <name evidence="3" type="primary">LOC106820787</name>
</gene>
<sequence>MSSYFTNSYLGELQSEHDHYSTGQQNRIGGCDPLRQLSHHYGPDASGADVHADAASVSATYPRFPPYDRLDIRPITSQQSQYGFGSPCDPLEDNGCATHVSPVPTPLQQQQQPQQQVNGLHEQQQQQQQQQDRPHYTSCKLQPVSQASPVAAASPPEDSTRGYQTPQPGLQQQPQQTAQTGQSGNAMPIYKWMRETNCEYIHKSFLMIFIAARTC</sequence>
<reference evidence="3" key="1">
    <citation type="submission" date="2025-08" db="UniProtKB">
        <authorList>
            <consortium name="RefSeq"/>
        </authorList>
    </citation>
    <scope>IDENTIFICATION</scope>
</reference>
<feature type="compositionally biased region" description="Low complexity" evidence="1">
    <location>
        <begin position="142"/>
        <end position="182"/>
    </location>
</feature>
<keyword evidence="2" id="KW-1185">Reference proteome</keyword>
<name>A0ABM1F8S1_PRICU</name>
<evidence type="ECO:0000313" key="3">
    <source>
        <dbReference type="RefSeq" id="XP_014680842.1"/>
    </source>
</evidence>
<dbReference type="GeneID" id="106820787"/>
<feature type="region of interest" description="Disordered" evidence="1">
    <location>
        <begin position="20"/>
        <end position="45"/>
    </location>
</feature>
<organism evidence="2 3">
    <name type="scientific">Priapulus caudatus</name>
    <name type="common">Priapulid worm</name>
    <dbReference type="NCBI Taxonomy" id="37621"/>
    <lineage>
        <taxon>Eukaryota</taxon>
        <taxon>Metazoa</taxon>
        <taxon>Ecdysozoa</taxon>
        <taxon>Scalidophora</taxon>
        <taxon>Priapulida</taxon>
        <taxon>Priapulimorpha</taxon>
        <taxon>Priapulimorphida</taxon>
        <taxon>Priapulidae</taxon>
        <taxon>Priapulus</taxon>
    </lineage>
</organism>
<accession>A0ABM1F8S1</accession>
<evidence type="ECO:0000313" key="2">
    <source>
        <dbReference type="Proteomes" id="UP000695022"/>
    </source>
</evidence>